<name>A0A644UKM4_9ZZZZ</name>
<dbReference type="Gene3D" id="1.20.1530.20">
    <property type="match status" value="1"/>
</dbReference>
<dbReference type="PANTHER" id="PTHR30106:SF1">
    <property type="entry name" value="UPF0324 MEMBRANE PROTEIN FN0533"/>
    <property type="match status" value="1"/>
</dbReference>
<comment type="subcellular location">
    <subcellularLocation>
        <location evidence="1">Cell membrane</location>
        <topology evidence="1">Multi-pass membrane protein</topology>
    </subcellularLocation>
</comment>
<dbReference type="Pfam" id="PF03601">
    <property type="entry name" value="Cons_hypoth698"/>
    <property type="match status" value="1"/>
</dbReference>
<organism evidence="7">
    <name type="scientific">bioreactor metagenome</name>
    <dbReference type="NCBI Taxonomy" id="1076179"/>
    <lineage>
        <taxon>unclassified sequences</taxon>
        <taxon>metagenomes</taxon>
        <taxon>ecological metagenomes</taxon>
    </lineage>
</organism>
<feature type="transmembrane region" description="Helical" evidence="6">
    <location>
        <begin position="198"/>
        <end position="214"/>
    </location>
</feature>
<dbReference type="GO" id="GO:0005886">
    <property type="term" value="C:plasma membrane"/>
    <property type="evidence" value="ECO:0007669"/>
    <property type="project" value="UniProtKB-SubCell"/>
</dbReference>
<evidence type="ECO:0000256" key="3">
    <source>
        <dbReference type="ARBA" id="ARBA00022692"/>
    </source>
</evidence>
<keyword evidence="4 6" id="KW-1133">Transmembrane helix</keyword>
<dbReference type="EMBL" id="VSSQ01000128">
    <property type="protein sequence ID" value="MPL79568.1"/>
    <property type="molecule type" value="Genomic_DNA"/>
</dbReference>
<evidence type="ECO:0008006" key="8">
    <source>
        <dbReference type="Google" id="ProtNLM"/>
    </source>
</evidence>
<accession>A0A644UKM4</accession>
<feature type="transmembrane region" description="Helical" evidence="6">
    <location>
        <begin position="103"/>
        <end position="125"/>
    </location>
</feature>
<dbReference type="PANTHER" id="PTHR30106">
    <property type="entry name" value="INNER MEMBRANE PROTEIN YEIH-RELATED"/>
    <property type="match status" value="1"/>
</dbReference>
<evidence type="ECO:0000256" key="4">
    <source>
        <dbReference type="ARBA" id="ARBA00022989"/>
    </source>
</evidence>
<dbReference type="InterPro" id="IPR018383">
    <property type="entry name" value="UPF0324_pro"/>
</dbReference>
<gene>
    <name evidence="7" type="ORF">SDC9_25452</name>
</gene>
<feature type="transmembrane region" description="Helical" evidence="6">
    <location>
        <begin position="255"/>
        <end position="273"/>
    </location>
</feature>
<evidence type="ECO:0000313" key="7">
    <source>
        <dbReference type="EMBL" id="MPL79568.1"/>
    </source>
</evidence>
<dbReference type="AlphaFoldDB" id="A0A644UKM4"/>
<evidence type="ECO:0000256" key="1">
    <source>
        <dbReference type="ARBA" id="ARBA00004651"/>
    </source>
</evidence>
<evidence type="ECO:0000256" key="2">
    <source>
        <dbReference type="ARBA" id="ARBA00022475"/>
    </source>
</evidence>
<keyword evidence="3 6" id="KW-0812">Transmembrane</keyword>
<feature type="transmembrane region" description="Helical" evidence="6">
    <location>
        <begin position="6"/>
        <end position="34"/>
    </location>
</feature>
<reference evidence="7" key="1">
    <citation type="submission" date="2019-08" db="EMBL/GenBank/DDBJ databases">
        <authorList>
            <person name="Kucharzyk K."/>
            <person name="Murdoch R.W."/>
            <person name="Higgins S."/>
            <person name="Loffler F."/>
        </authorList>
    </citation>
    <scope>NUCLEOTIDE SEQUENCE</scope>
</reference>
<feature type="transmembrane region" description="Helical" evidence="6">
    <location>
        <begin position="131"/>
        <end position="152"/>
    </location>
</feature>
<evidence type="ECO:0000256" key="5">
    <source>
        <dbReference type="ARBA" id="ARBA00023136"/>
    </source>
</evidence>
<protein>
    <recommendedName>
        <fullName evidence="8">Sulfate exporter family transporter</fullName>
    </recommendedName>
</protein>
<comment type="caution">
    <text evidence="7">The sequence shown here is derived from an EMBL/GenBank/DDBJ whole genome shotgun (WGS) entry which is preliminary data.</text>
</comment>
<feature type="transmembrane region" description="Helical" evidence="6">
    <location>
        <begin position="226"/>
        <end position="243"/>
    </location>
</feature>
<dbReference type="InterPro" id="IPR038770">
    <property type="entry name" value="Na+/solute_symporter_sf"/>
</dbReference>
<keyword evidence="2" id="KW-1003">Cell membrane</keyword>
<feature type="transmembrane region" description="Helical" evidence="6">
    <location>
        <begin position="46"/>
        <end position="64"/>
    </location>
</feature>
<feature type="transmembrane region" description="Helical" evidence="6">
    <location>
        <begin position="76"/>
        <end position="96"/>
    </location>
</feature>
<keyword evidence="5 6" id="KW-0472">Membrane</keyword>
<evidence type="ECO:0000256" key="6">
    <source>
        <dbReference type="SAM" id="Phobius"/>
    </source>
</evidence>
<feature type="transmembrane region" description="Helical" evidence="6">
    <location>
        <begin position="285"/>
        <end position="303"/>
    </location>
</feature>
<sequence>MKKLSILYYVIPFFCLMPFFTAPIALASGILLTIFKIQKPYEIKKYTSKILQWSIVLMGFGMSLEKVIETSQTGVLLTAASVILTFFFGLGLGYLYKVERNTTMLIASGTAICGGSAIAAVSPIIDAKNNQITFALTVIFVLNAVALFIFPVIGQALNMSQENFGYWSAIAIHDTSSVVGAGAAYGKEALEVATTVKLTRTLWIIPLSFIVLFLNRKENKTNKIKIPWFILYFVIAIVIAYFLPQYQETYNHINWLGKKGMVLALFLIGTSFSIEDLKTAGLKSFLLGISLWIIISLGTLFFFL</sequence>
<proteinExistence type="predicted"/>